<evidence type="ECO:0000256" key="4">
    <source>
        <dbReference type="ARBA" id="ARBA00022989"/>
    </source>
</evidence>
<gene>
    <name evidence="7" type="ORF">H9806_04320</name>
</gene>
<reference evidence="7" key="1">
    <citation type="journal article" date="2021" name="PeerJ">
        <title>Extensive microbial diversity within the chicken gut microbiome revealed by metagenomics and culture.</title>
        <authorList>
            <person name="Gilroy R."/>
            <person name="Ravi A."/>
            <person name="Getino M."/>
            <person name="Pursley I."/>
            <person name="Horton D.L."/>
            <person name="Alikhan N.F."/>
            <person name="Baker D."/>
            <person name="Gharbi K."/>
            <person name="Hall N."/>
            <person name="Watson M."/>
            <person name="Adriaenssens E.M."/>
            <person name="Foster-Nyarko E."/>
            <person name="Jarju S."/>
            <person name="Secka A."/>
            <person name="Antonio M."/>
            <person name="Oren A."/>
            <person name="Chaudhuri R.R."/>
            <person name="La Ragione R."/>
            <person name="Hildebrand F."/>
            <person name="Pallen M.J."/>
        </authorList>
    </citation>
    <scope>NUCLEOTIDE SEQUENCE</scope>
    <source>
        <strain evidence="7">F6-686</strain>
    </source>
</reference>
<evidence type="ECO:0000256" key="3">
    <source>
        <dbReference type="ARBA" id="ARBA00022692"/>
    </source>
</evidence>
<proteinExistence type="predicted"/>
<evidence type="ECO:0000256" key="1">
    <source>
        <dbReference type="ARBA" id="ARBA00004651"/>
    </source>
</evidence>
<protein>
    <submittedName>
        <fullName evidence="7">YfcC family protein</fullName>
    </submittedName>
</protein>
<feature type="transmembrane region" description="Helical" evidence="6">
    <location>
        <begin position="188"/>
        <end position="211"/>
    </location>
</feature>
<comment type="caution">
    <text evidence="7">The sequence shown here is derived from an EMBL/GenBank/DDBJ whole genome shotgun (WGS) entry which is preliminary data.</text>
</comment>
<evidence type="ECO:0000313" key="8">
    <source>
        <dbReference type="Proteomes" id="UP000823844"/>
    </source>
</evidence>
<dbReference type="PANTHER" id="PTHR43652:SF6">
    <property type="entry name" value="ARGININE REPRESSOR"/>
    <property type="match status" value="1"/>
</dbReference>
<keyword evidence="4 6" id="KW-1133">Transmembrane helix</keyword>
<keyword evidence="3 6" id="KW-0812">Transmembrane</keyword>
<dbReference type="InterPro" id="IPR018385">
    <property type="entry name" value="C4_dicarb_anaerob_car-like"/>
</dbReference>
<dbReference type="AlphaFoldDB" id="A0A9E2NVF8"/>
<sequence length="510" mass="56298">MTHSQKKKHQFPTAYTVIIVVLLLVQLLTFIIPAGNYATLAYNSTDKDFVITYPNGNTKKEPATQKTLDKNKIKIKVNKFKDGTIYKPVAIPNSYEQIKRKKPNLYQAIVQFFTSQVQGIAQSVDIIAFVLILGGCIGVVHTNGAINSGMQALSKRIKGKQVLLIVLVMGLISLGGTTFGLAEETMAMYPILIPVFLIAGYDTMTVLGTIFLGTSIGTMISTINPFSTIIASNTAGVNFARALPLRATMWVICTVIGMLYVIHYAEKVRKDPSKSVVYDQYESDRKKYLNDTDLNKPANFTWQQKLTLTIFAVAFIVMIWGVQQKGWYFTEISVVFLAAGYLMAIFSGLSEHKVVNAFVSGSADLLGVALTIGLARAVSIVMDESHTSDTIMHYFSQQVSGMPPLIFVWFLFIVYIILGFFIQSSSGLAVLSMPIMAPLANVIGIDRASVIDAYNWGLGFISLVAPTGLILMSLMMVGIDFNKWFKWCWKLLVIEFVLILIALGTGLLVY</sequence>
<dbReference type="GO" id="GO:0005886">
    <property type="term" value="C:plasma membrane"/>
    <property type="evidence" value="ECO:0007669"/>
    <property type="project" value="UniProtKB-SubCell"/>
</dbReference>
<evidence type="ECO:0000256" key="2">
    <source>
        <dbReference type="ARBA" id="ARBA00022475"/>
    </source>
</evidence>
<keyword evidence="5 6" id="KW-0472">Membrane</keyword>
<evidence type="ECO:0000313" key="7">
    <source>
        <dbReference type="EMBL" id="MBU3828349.1"/>
    </source>
</evidence>
<comment type="subcellular location">
    <subcellularLocation>
        <location evidence="1">Cell membrane</location>
        <topology evidence="1">Multi-pass membrane protein</topology>
    </subcellularLocation>
</comment>
<feature type="transmembrane region" description="Helical" evidence="6">
    <location>
        <begin position="162"/>
        <end position="182"/>
    </location>
</feature>
<dbReference type="InterPro" id="IPR051679">
    <property type="entry name" value="DASS-Related_Transporters"/>
</dbReference>
<feature type="transmembrane region" description="Helical" evidence="6">
    <location>
        <begin position="306"/>
        <end position="322"/>
    </location>
</feature>
<organism evidence="7 8">
    <name type="scientific">Candidatus Lactobacillus pullistercoris</name>
    <dbReference type="NCBI Taxonomy" id="2838636"/>
    <lineage>
        <taxon>Bacteria</taxon>
        <taxon>Bacillati</taxon>
        <taxon>Bacillota</taxon>
        <taxon>Bacilli</taxon>
        <taxon>Lactobacillales</taxon>
        <taxon>Lactobacillaceae</taxon>
        <taxon>Lactobacillus</taxon>
    </lineage>
</organism>
<evidence type="ECO:0000256" key="5">
    <source>
        <dbReference type="ARBA" id="ARBA00023136"/>
    </source>
</evidence>
<dbReference type="Pfam" id="PF03606">
    <property type="entry name" value="DcuC"/>
    <property type="match status" value="1"/>
</dbReference>
<feature type="transmembrane region" description="Helical" evidence="6">
    <location>
        <begin position="12"/>
        <end position="32"/>
    </location>
</feature>
<feature type="transmembrane region" description="Helical" evidence="6">
    <location>
        <begin position="328"/>
        <end position="349"/>
    </location>
</feature>
<feature type="transmembrane region" description="Helical" evidence="6">
    <location>
        <begin position="491"/>
        <end position="509"/>
    </location>
</feature>
<reference evidence="7" key="2">
    <citation type="submission" date="2021-04" db="EMBL/GenBank/DDBJ databases">
        <authorList>
            <person name="Gilroy R."/>
        </authorList>
    </citation>
    <scope>NUCLEOTIDE SEQUENCE</scope>
    <source>
        <strain evidence="7">F6-686</strain>
    </source>
</reference>
<feature type="transmembrane region" description="Helical" evidence="6">
    <location>
        <begin position="361"/>
        <end position="382"/>
    </location>
</feature>
<dbReference type="Proteomes" id="UP000823844">
    <property type="component" value="Unassembled WGS sequence"/>
</dbReference>
<accession>A0A9E2NVF8</accession>
<feature type="transmembrane region" description="Helical" evidence="6">
    <location>
        <begin position="402"/>
        <end position="421"/>
    </location>
</feature>
<name>A0A9E2NVF8_9LACO</name>
<evidence type="ECO:0000256" key="6">
    <source>
        <dbReference type="SAM" id="Phobius"/>
    </source>
</evidence>
<feature type="transmembrane region" description="Helical" evidence="6">
    <location>
        <begin position="120"/>
        <end position="141"/>
    </location>
</feature>
<dbReference type="PANTHER" id="PTHR43652">
    <property type="entry name" value="BASIC AMINO ACID ANTIPORTER YFCC-RELATED"/>
    <property type="match status" value="1"/>
</dbReference>
<feature type="transmembrane region" description="Helical" evidence="6">
    <location>
        <begin position="457"/>
        <end position="479"/>
    </location>
</feature>
<feature type="transmembrane region" description="Helical" evidence="6">
    <location>
        <begin position="223"/>
        <end position="241"/>
    </location>
</feature>
<feature type="transmembrane region" description="Helical" evidence="6">
    <location>
        <begin position="247"/>
        <end position="265"/>
    </location>
</feature>
<dbReference type="EMBL" id="JAHLFT010000059">
    <property type="protein sequence ID" value="MBU3828349.1"/>
    <property type="molecule type" value="Genomic_DNA"/>
</dbReference>
<keyword evidence="2" id="KW-1003">Cell membrane</keyword>
<feature type="transmembrane region" description="Helical" evidence="6">
    <location>
        <begin position="428"/>
        <end position="445"/>
    </location>
</feature>